<evidence type="ECO:0000313" key="3">
    <source>
        <dbReference type="Proteomes" id="UP000467840"/>
    </source>
</evidence>
<feature type="region of interest" description="Disordered" evidence="1">
    <location>
        <begin position="49"/>
        <end position="85"/>
    </location>
</feature>
<name>A0A6A6K863_HEVBR</name>
<comment type="caution">
    <text evidence="2">The sequence shown here is derived from an EMBL/GenBank/DDBJ whole genome shotgun (WGS) entry which is preliminary data.</text>
</comment>
<evidence type="ECO:0000313" key="2">
    <source>
        <dbReference type="EMBL" id="KAF2283649.1"/>
    </source>
</evidence>
<organism evidence="2 3">
    <name type="scientific">Hevea brasiliensis</name>
    <name type="common">Para rubber tree</name>
    <name type="synonym">Siphonia brasiliensis</name>
    <dbReference type="NCBI Taxonomy" id="3981"/>
    <lineage>
        <taxon>Eukaryota</taxon>
        <taxon>Viridiplantae</taxon>
        <taxon>Streptophyta</taxon>
        <taxon>Embryophyta</taxon>
        <taxon>Tracheophyta</taxon>
        <taxon>Spermatophyta</taxon>
        <taxon>Magnoliopsida</taxon>
        <taxon>eudicotyledons</taxon>
        <taxon>Gunneridae</taxon>
        <taxon>Pentapetalae</taxon>
        <taxon>rosids</taxon>
        <taxon>fabids</taxon>
        <taxon>Malpighiales</taxon>
        <taxon>Euphorbiaceae</taxon>
        <taxon>Crotonoideae</taxon>
        <taxon>Micrandreae</taxon>
        <taxon>Hevea</taxon>
    </lineage>
</organism>
<reference evidence="2 3" key="1">
    <citation type="journal article" date="2020" name="Mol. Plant">
        <title>The Chromosome-Based Rubber Tree Genome Provides New Insights into Spurge Genome Evolution and Rubber Biosynthesis.</title>
        <authorList>
            <person name="Liu J."/>
            <person name="Shi C."/>
            <person name="Shi C.C."/>
            <person name="Li W."/>
            <person name="Zhang Q.J."/>
            <person name="Zhang Y."/>
            <person name="Li K."/>
            <person name="Lu H.F."/>
            <person name="Shi C."/>
            <person name="Zhu S.T."/>
            <person name="Xiao Z.Y."/>
            <person name="Nan H."/>
            <person name="Yue Y."/>
            <person name="Zhu X.G."/>
            <person name="Wu Y."/>
            <person name="Hong X.N."/>
            <person name="Fan G.Y."/>
            <person name="Tong Y."/>
            <person name="Zhang D."/>
            <person name="Mao C.L."/>
            <person name="Liu Y.L."/>
            <person name="Hao S.J."/>
            <person name="Liu W.Q."/>
            <person name="Lv M.Q."/>
            <person name="Zhang H.B."/>
            <person name="Liu Y."/>
            <person name="Hu-Tang G.R."/>
            <person name="Wang J.P."/>
            <person name="Wang J.H."/>
            <person name="Sun Y.H."/>
            <person name="Ni S.B."/>
            <person name="Chen W.B."/>
            <person name="Zhang X.C."/>
            <person name="Jiao Y.N."/>
            <person name="Eichler E.E."/>
            <person name="Li G.H."/>
            <person name="Liu X."/>
            <person name="Gao L.Z."/>
        </authorList>
    </citation>
    <scope>NUCLEOTIDE SEQUENCE [LARGE SCALE GENOMIC DNA]</scope>
    <source>
        <strain evidence="3">cv. GT1</strain>
        <tissue evidence="2">Leaf</tissue>
    </source>
</reference>
<dbReference type="Proteomes" id="UP000467840">
    <property type="component" value="Chromosome 12"/>
</dbReference>
<gene>
    <name evidence="2" type="ORF">GH714_013250</name>
</gene>
<dbReference type="EMBL" id="JAAGAX010000018">
    <property type="protein sequence ID" value="KAF2283649.1"/>
    <property type="molecule type" value="Genomic_DNA"/>
</dbReference>
<dbReference type="PANTHER" id="PTHR34724">
    <property type="entry name" value="OS12G0596101 PROTEIN"/>
    <property type="match status" value="1"/>
</dbReference>
<sequence>MCFRVDCRQCGKYSWGGCGKHLATLYNSIDKGKHCMCRPWPGVVIRTEEKATGQQPPKTLAASASTTAAGVEKSSKMGVGQQVLY</sequence>
<keyword evidence="3" id="KW-1185">Reference proteome</keyword>
<accession>A0A6A6K863</accession>
<proteinExistence type="predicted"/>
<dbReference type="PANTHER" id="PTHR34724:SF2">
    <property type="entry name" value="OS12G0596101 PROTEIN"/>
    <property type="match status" value="1"/>
</dbReference>
<protein>
    <submittedName>
        <fullName evidence="2">Uncharacterized protein</fullName>
    </submittedName>
</protein>
<dbReference type="AlphaFoldDB" id="A0A6A6K863"/>
<evidence type="ECO:0000256" key="1">
    <source>
        <dbReference type="SAM" id="MobiDB-lite"/>
    </source>
</evidence>